<dbReference type="EC" id="2.7.11.1" evidence="1"/>
<dbReference type="PANTHER" id="PTHR43289">
    <property type="entry name" value="MITOGEN-ACTIVATED PROTEIN KINASE KINASE KINASE 20-RELATED"/>
    <property type="match status" value="1"/>
</dbReference>
<dbReference type="CDD" id="cd14014">
    <property type="entry name" value="STKc_PknB_like"/>
    <property type="match status" value="1"/>
</dbReference>
<feature type="region of interest" description="Disordered" evidence="7">
    <location>
        <begin position="302"/>
        <end position="357"/>
    </location>
</feature>
<evidence type="ECO:0000256" key="7">
    <source>
        <dbReference type="SAM" id="MobiDB-lite"/>
    </source>
</evidence>
<dbReference type="SUPFAM" id="SSF56112">
    <property type="entry name" value="Protein kinase-like (PK-like)"/>
    <property type="match status" value="1"/>
</dbReference>
<dbReference type="GO" id="GO:0004674">
    <property type="term" value="F:protein serine/threonine kinase activity"/>
    <property type="evidence" value="ECO:0007669"/>
    <property type="project" value="UniProtKB-KW"/>
</dbReference>
<evidence type="ECO:0000256" key="6">
    <source>
        <dbReference type="ARBA" id="ARBA00022840"/>
    </source>
</evidence>
<dbReference type="Gene3D" id="3.30.200.20">
    <property type="entry name" value="Phosphorylase Kinase, domain 1"/>
    <property type="match status" value="1"/>
</dbReference>
<dbReference type="Gene3D" id="1.10.510.10">
    <property type="entry name" value="Transferase(Phosphotransferase) domain 1"/>
    <property type="match status" value="1"/>
</dbReference>
<evidence type="ECO:0000313" key="10">
    <source>
        <dbReference type="Proteomes" id="UP000199028"/>
    </source>
</evidence>
<dbReference type="PANTHER" id="PTHR43289:SF34">
    <property type="entry name" value="SERINE_THREONINE-PROTEIN KINASE YBDM-RELATED"/>
    <property type="match status" value="1"/>
</dbReference>
<name>A0A1H9WRN2_9PSEU</name>
<keyword evidence="2 9" id="KW-0723">Serine/threonine-protein kinase</keyword>
<dbReference type="InterPro" id="IPR011009">
    <property type="entry name" value="Kinase-like_dom_sf"/>
</dbReference>
<sequence>MKEGELVANRYLLTTKLGNGGQADAFRAWDEVEQRDVVIKTPRLDDRDPEDGEVLRLRFAREAKILCELRHPNIPLGYATGVHNGQPYLVMQLINGKTLDQFTKDYNPIPIVAAAAIGVEIGEALDAAHAAGVVHRDLKPNNVLLSHSGVAHLIDFGIAKSLRPDATKFTAKGVSIGTTGYMPPEQMWGSTITERTDLYTLGCVLYLLIAGQPPFTEGDHGRGVPEQHLNDPPPPFEVHGREVPAELERLVMQLLKKSPEDRPSSAREVIERLQPFLPRPGDSAPVPALIPDPTLKYRLPEEVRPAEAPAAPRPQSRRSPNSRRARAPQSFVSRSEADERERLARKKAANGDPTGALRDIERLVAQADDAFGALDSLVVRLRLAQADIARLAADEGRRET</sequence>
<dbReference type="InterPro" id="IPR008271">
    <property type="entry name" value="Ser/Thr_kinase_AS"/>
</dbReference>
<dbReference type="Pfam" id="PF00069">
    <property type="entry name" value="Pkinase"/>
    <property type="match status" value="1"/>
</dbReference>
<feature type="compositionally biased region" description="Basic and acidic residues" evidence="7">
    <location>
        <begin position="217"/>
        <end position="229"/>
    </location>
</feature>
<proteinExistence type="predicted"/>
<dbReference type="GO" id="GO:0005524">
    <property type="term" value="F:ATP binding"/>
    <property type="evidence" value="ECO:0007669"/>
    <property type="project" value="UniProtKB-KW"/>
</dbReference>
<dbReference type="FunFam" id="1.10.510.10:FF:000021">
    <property type="entry name" value="Serine/threonine protein kinase"/>
    <property type="match status" value="1"/>
</dbReference>
<dbReference type="AlphaFoldDB" id="A0A1H9WRN2"/>
<feature type="compositionally biased region" description="Low complexity" evidence="7">
    <location>
        <begin position="306"/>
        <end position="319"/>
    </location>
</feature>
<dbReference type="Proteomes" id="UP000199028">
    <property type="component" value="Unassembled WGS sequence"/>
</dbReference>
<evidence type="ECO:0000256" key="2">
    <source>
        <dbReference type="ARBA" id="ARBA00022527"/>
    </source>
</evidence>
<feature type="domain" description="Protein kinase" evidence="8">
    <location>
        <begin position="11"/>
        <end position="277"/>
    </location>
</feature>
<evidence type="ECO:0000256" key="4">
    <source>
        <dbReference type="ARBA" id="ARBA00022741"/>
    </source>
</evidence>
<evidence type="ECO:0000259" key="8">
    <source>
        <dbReference type="PROSITE" id="PS50011"/>
    </source>
</evidence>
<dbReference type="SMART" id="SM00220">
    <property type="entry name" value="S_TKc"/>
    <property type="match status" value="1"/>
</dbReference>
<dbReference type="PROSITE" id="PS00108">
    <property type="entry name" value="PROTEIN_KINASE_ST"/>
    <property type="match status" value="1"/>
</dbReference>
<gene>
    <name evidence="9" type="ORF">SAMN05216195_112167</name>
</gene>
<keyword evidence="6" id="KW-0067">ATP-binding</keyword>
<keyword evidence="10" id="KW-1185">Reference proteome</keyword>
<dbReference type="InterPro" id="IPR000719">
    <property type="entry name" value="Prot_kinase_dom"/>
</dbReference>
<keyword evidence="5 9" id="KW-0418">Kinase</keyword>
<feature type="region of interest" description="Disordered" evidence="7">
    <location>
        <begin position="217"/>
        <end position="239"/>
    </location>
</feature>
<keyword evidence="3" id="KW-0808">Transferase</keyword>
<dbReference type="PROSITE" id="PS50011">
    <property type="entry name" value="PROTEIN_KINASE_DOM"/>
    <property type="match status" value="1"/>
</dbReference>
<dbReference type="RefSeq" id="WP_170176457.1">
    <property type="nucleotide sequence ID" value="NZ_FOFT01000012.1"/>
</dbReference>
<reference evidence="10" key="1">
    <citation type="submission" date="2016-10" db="EMBL/GenBank/DDBJ databases">
        <authorList>
            <person name="Varghese N."/>
            <person name="Submissions S."/>
        </authorList>
    </citation>
    <scope>NUCLEOTIDE SEQUENCE [LARGE SCALE GENOMIC DNA]</scope>
    <source>
        <strain evidence="10">CGMCC 4.578</strain>
    </source>
</reference>
<organism evidence="9 10">
    <name type="scientific">Lentzea flaviverrucosa</name>
    <dbReference type="NCBI Taxonomy" id="200379"/>
    <lineage>
        <taxon>Bacteria</taxon>
        <taxon>Bacillati</taxon>
        <taxon>Actinomycetota</taxon>
        <taxon>Actinomycetes</taxon>
        <taxon>Pseudonocardiales</taxon>
        <taxon>Pseudonocardiaceae</taxon>
        <taxon>Lentzea</taxon>
    </lineage>
</organism>
<keyword evidence="4" id="KW-0547">Nucleotide-binding</keyword>
<dbReference type="EMBL" id="FOFT01000012">
    <property type="protein sequence ID" value="SES36590.1"/>
    <property type="molecule type" value="Genomic_DNA"/>
</dbReference>
<evidence type="ECO:0000256" key="1">
    <source>
        <dbReference type="ARBA" id="ARBA00012513"/>
    </source>
</evidence>
<evidence type="ECO:0000256" key="5">
    <source>
        <dbReference type="ARBA" id="ARBA00022777"/>
    </source>
</evidence>
<evidence type="ECO:0000313" key="9">
    <source>
        <dbReference type="EMBL" id="SES36590.1"/>
    </source>
</evidence>
<evidence type="ECO:0000256" key="3">
    <source>
        <dbReference type="ARBA" id="ARBA00022679"/>
    </source>
</evidence>
<protein>
    <recommendedName>
        <fullName evidence="1">non-specific serine/threonine protein kinase</fullName>
        <ecNumber evidence="1">2.7.11.1</ecNumber>
    </recommendedName>
</protein>
<accession>A0A1H9WRN2</accession>